<sequence>MRIRGMNLATFAEAYASGRRRVPTPTHVFLCVADHYEPQWNHASVDQQLARVDRWIDEYPNTVDGCADSRGRPPQHTFFYPIECYDAKHLDKLATLVRAGYGDVEIHLHHDDDNGDSLRQLLLESIQTLHDRHGLLKKDPSGQIRYGFIHGNWALDNSHPDGKWCGVNNEITILRETGCFADFTMPAAPHSAQIRTINQIYYAIDDPDCPKSHDTGIEATTGRDRPNDGLLMIQGPLVVKHERPWRKPSVENGNVARSQPLLGNRVDDWLRANVTVTGHSKWQFIKLHTHGGKPANADVWLSEEAKRFHNQLNRIASERDFRYYYVTANEMAKLVAQAERGIMEPDWDSL</sequence>
<dbReference type="RefSeq" id="WP_146399460.1">
    <property type="nucleotide sequence ID" value="NZ_SJPJ01000001.1"/>
</dbReference>
<gene>
    <name evidence="1" type="ORF">CA13_42160</name>
</gene>
<evidence type="ECO:0000313" key="1">
    <source>
        <dbReference type="EMBL" id="TWT82753.1"/>
    </source>
</evidence>
<dbReference type="EMBL" id="SJPJ01000001">
    <property type="protein sequence ID" value="TWT82753.1"/>
    <property type="molecule type" value="Genomic_DNA"/>
</dbReference>
<organism evidence="1 2">
    <name type="scientific">Novipirellula herctigrandis</name>
    <dbReference type="NCBI Taxonomy" id="2527986"/>
    <lineage>
        <taxon>Bacteria</taxon>
        <taxon>Pseudomonadati</taxon>
        <taxon>Planctomycetota</taxon>
        <taxon>Planctomycetia</taxon>
        <taxon>Pirellulales</taxon>
        <taxon>Pirellulaceae</taxon>
        <taxon>Novipirellula</taxon>
    </lineage>
</organism>
<dbReference type="Proteomes" id="UP000315010">
    <property type="component" value="Unassembled WGS sequence"/>
</dbReference>
<evidence type="ECO:0000313" key="2">
    <source>
        <dbReference type="Proteomes" id="UP000315010"/>
    </source>
</evidence>
<protein>
    <submittedName>
        <fullName evidence="1">Uncharacterized protein</fullName>
    </submittedName>
</protein>
<keyword evidence="2" id="KW-1185">Reference proteome</keyword>
<name>A0A5C5Z8A4_9BACT</name>
<dbReference type="AlphaFoldDB" id="A0A5C5Z8A4"/>
<comment type="caution">
    <text evidence="1">The sequence shown here is derived from an EMBL/GenBank/DDBJ whole genome shotgun (WGS) entry which is preliminary data.</text>
</comment>
<dbReference type="OrthoDB" id="208599at2"/>
<reference evidence="1 2" key="1">
    <citation type="submission" date="2019-02" db="EMBL/GenBank/DDBJ databases">
        <title>Deep-cultivation of Planctomycetes and their phenomic and genomic characterization uncovers novel biology.</title>
        <authorList>
            <person name="Wiegand S."/>
            <person name="Jogler M."/>
            <person name="Boedeker C."/>
            <person name="Pinto D."/>
            <person name="Vollmers J."/>
            <person name="Rivas-Marin E."/>
            <person name="Kohn T."/>
            <person name="Peeters S.H."/>
            <person name="Heuer A."/>
            <person name="Rast P."/>
            <person name="Oberbeckmann S."/>
            <person name="Bunk B."/>
            <person name="Jeske O."/>
            <person name="Meyerdierks A."/>
            <person name="Storesund J.E."/>
            <person name="Kallscheuer N."/>
            <person name="Luecker S."/>
            <person name="Lage O.M."/>
            <person name="Pohl T."/>
            <person name="Merkel B.J."/>
            <person name="Hornburger P."/>
            <person name="Mueller R.-W."/>
            <person name="Bruemmer F."/>
            <person name="Labrenz M."/>
            <person name="Spormann A.M."/>
            <person name="Op Den Camp H."/>
            <person name="Overmann J."/>
            <person name="Amann R."/>
            <person name="Jetten M.S.M."/>
            <person name="Mascher T."/>
            <person name="Medema M.H."/>
            <person name="Devos D.P."/>
            <person name="Kaster A.-K."/>
            <person name="Ovreas L."/>
            <person name="Rohde M."/>
            <person name="Galperin M.Y."/>
            <person name="Jogler C."/>
        </authorList>
    </citation>
    <scope>NUCLEOTIDE SEQUENCE [LARGE SCALE GENOMIC DNA]</scope>
    <source>
        <strain evidence="1 2">CA13</strain>
    </source>
</reference>
<proteinExistence type="predicted"/>
<accession>A0A5C5Z8A4</accession>